<dbReference type="InterPro" id="IPR026954">
    <property type="entry name" value="PknH-like_Extracell"/>
</dbReference>
<evidence type="ECO:0000259" key="1">
    <source>
        <dbReference type="Pfam" id="PF14032"/>
    </source>
</evidence>
<evidence type="ECO:0000313" key="3">
    <source>
        <dbReference type="Proteomes" id="UP000093898"/>
    </source>
</evidence>
<proteinExistence type="predicted"/>
<dbReference type="EMBL" id="LZLC01000202">
    <property type="protein sequence ID" value="OBJ38325.1"/>
    <property type="molecule type" value="Genomic_DNA"/>
</dbReference>
<protein>
    <recommendedName>
        <fullName evidence="1">PknH-like extracellular domain-containing protein</fullName>
    </recommendedName>
</protein>
<dbReference type="Proteomes" id="UP000093898">
    <property type="component" value="Unassembled WGS sequence"/>
</dbReference>
<name>A0A1A3GR43_MYCMU</name>
<evidence type="ECO:0000313" key="2">
    <source>
        <dbReference type="EMBL" id="OBJ38325.1"/>
    </source>
</evidence>
<feature type="domain" description="PknH-like extracellular" evidence="1">
    <location>
        <begin position="3"/>
        <end position="160"/>
    </location>
</feature>
<gene>
    <name evidence="2" type="ORF">A5630_30125</name>
</gene>
<dbReference type="Gene3D" id="3.40.1000.70">
    <property type="entry name" value="PknH-like extracellular domain"/>
    <property type="match status" value="1"/>
</dbReference>
<sequence length="175" mass="18284">MKDASPIECLGVRAPRMRQTYIGAPVTAVVEGQWATSAAPQQIPDPDVQVVAAVLELDSPDSARSWYSKFVSQWLLCNGTTVRTASASTNAHDTDTAKITQVADSMGVLDAAVLVSGGGPNIGNPLVNQRALTAVSHFLVDVEVTQIGGRAMDLAANSLAIAVVRLIANKIMSNG</sequence>
<reference evidence="2 3" key="1">
    <citation type="submission" date="2016-06" db="EMBL/GenBank/DDBJ databases">
        <authorList>
            <person name="Kjaerup R.B."/>
            <person name="Dalgaard T.S."/>
            <person name="Juul-Madsen H.R."/>
        </authorList>
    </citation>
    <scope>NUCLEOTIDE SEQUENCE [LARGE SCALE GENOMIC DNA]</scope>
    <source>
        <strain evidence="2 3">1127319.6</strain>
    </source>
</reference>
<dbReference type="Pfam" id="PF14032">
    <property type="entry name" value="PknH_C"/>
    <property type="match status" value="1"/>
</dbReference>
<comment type="caution">
    <text evidence="2">The sequence shown here is derived from an EMBL/GenBank/DDBJ whole genome shotgun (WGS) entry which is preliminary data.</text>
</comment>
<accession>A0A1A3GR43</accession>
<organism evidence="2 3">
    <name type="scientific">Mycolicibacterium mucogenicum</name>
    <name type="common">Mycobacterium mucogenicum</name>
    <dbReference type="NCBI Taxonomy" id="56689"/>
    <lineage>
        <taxon>Bacteria</taxon>
        <taxon>Bacillati</taxon>
        <taxon>Actinomycetota</taxon>
        <taxon>Actinomycetes</taxon>
        <taxon>Mycobacteriales</taxon>
        <taxon>Mycobacteriaceae</taxon>
        <taxon>Mycolicibacterium</taxon>
    </lineage>
</organism>
<dbReference type="InterPro" id="IPR038232">
    <property type="entry name" value="PknH-like_Extracell_sf"/>
</dbReference>
<dbReference type="AlphaFoldDB" id="A0A1A3GR43"/>